<feature type="domain" description="S-Me-THD-like C-terminal" evidence="2">
    <location>
        <begin position="176"/>
        <end position="364"/>
    </location>
</feature>
<evidence type="ECO:0000313" key="4">
    <source>
        <dbReference type="Proteomes" id="UP000009226"/>
    </source>
</evidence>
<evidence type="ECO:0000313" key="3">
    <source>
        <dbReference type="EMBL" id="AEF93513.1"/>
    </source>
</evidence>
<dbReference type="InterPro" id="IPR027479">
    <property type="entry name" value="S-Me-THD_N_sf"/>
</dbReference>
<evidence type="ECO:0000259" key="1">
    <source>
        <dbReference type="Pfam" id="PF06032"/>
    </source>
</evidence>
<proteinExistence type="predicted"/>
<dbReference type="InterPro" id="IPR048350">
    <property type="entry name" value="S-Me-THD-like_C"/>
</dbReference>
<dbReference type="Gene3D" id="2.40.390.10">
    <property type="entry name" value="CV3147-like"/>
    <property type="match status" value="1"/>
</dbReference>
<dbReference type="SUPFAM" id="SSF160991">
    <property type="entry name" value="CV3147-like"/>
    <property type="match status" value="1"/>
</dbReference>
<gene>
    <name evidence="3" type="ordered locus">Desca_0624</name>
</gene>
<evidence type="ECO:0008006" key="5">
    <source>
        <dbReference type="Google" id="ProtNLM"/>
    </source>
</evidence>
<reference evidence="3" key="1">
    <citation type="submission" date="2011-05" db="EMBL/GenBank/DDBJ databases">
        <title>Complete sequence of Desulfotomaculum carboxydivorans CO-1-SRB.</title>
        <authorList>
            <consortium name="US DOE Joint Genome Institute"/>
            <person name="Lucas S."/>
            <person name="Han J."/>
            <person name="Lapidus A."/>
            <person name="Cheng J.-F."/>
            <person name="Goodwin L."/>
            <person name="Pitluck S."/>
            <person name="Peters L."/>
            <person name="Mikhailova N."/>
            <person name="Lu M."/>
            <person name="Han C."/>
            <person name="Tapia R."/>
            <person name="Land M."/>
            <person name="Hauser L."/>
            <person name="Kyrpides N."/>
            <person name="Ivanova N."/>
            <person name="Pagani I."/>
            <person name="Stams A."/>
            <person name="Plugge C."/>
            <person name="Muyzer G."/>
            <person name="Kuever J."/>
            <person name="Parshina S."/>
            <person name="Ivanova A."/>
            <person name="Nazina T."/>
            <person name="Woyke T."/>
        </authorList>
    </citation>
    <scope>NUCLEOTIDE SEQUENCE [LARGE SCALE GENOMIC DNA]</scope>
    <source>
        <strain evidence="3">CO-1-SRB</strain>
    </source>
</reference>
<dbReference type="AlphaFoldDB" id="F6B868"/>
<dbReference type="Pfam" id="PF06032">
    <property type="entry name" value="S-Me-THD_N"/>
    <property type="match status" value="1"/>
</dbReference>
<dbReference type="Pfam" id="PF20906">
    <property type="entry name" value="S-Me-THD_C"/>
    <property type="match status" value="1"/>
</dbReference>
<dbReference type="RefSeq" id="WP_013809740.1">
    <property type="nucleotide sequence ID" value="NC_015565.1"/>
</dbReference>
<protein>
    <recommendedName>
        <fullName evidence="5">DUF917 domain-containing protein</fullName>
    </recommendedName>
</protein>
<dbReference type="EMBL" id="CP002736">
    <property type="protein sequence ID" value="AEF93513.1"/>
    <property type="molecule type" value="Genomic_DNA"/>
</dbReference>
<dbReference type="Proteomes" id="UP000009226">
    <property type="component" value="Chromosome"/>
</dbReference>
<dbReference type="KEGG" id="dca:Desca_0624"/>
<dbReference type="InterPro" id="IPR010318">
    <property type="entry name" value="S-Me-THD_N"/>
</dbReference>
<organism evidence="3 4">
    <name type="scientific">Desulfotomaculum nigrificans (strain DSM 14880 / VKM B-2319 / CO-1-SRB)</name>
    <name type="common">Desulfotomaculum carboxydivorans</name>
    <dbReference type="NCBI Taxonomy" id="868595"/>
    <lineage>
        <taxon>Bacteria</taxon>
        <taxon>Bacillati</taxon>
        <taxon>Bacillota</taxon>
        <taxon>Clostridia</taxon>
        <taxon>Eubacteriales</taxon>
        <taxon>Desulfotomaculaceae</taxon>
        <taxon>Desulfotomaculum</taxon>
    </lineage>
</organism>
<evidence type="ECO:0000259" key="2">
    <source>
        <dbReference type="Pfam" id="PF20906"/>
    </source>
</evidence>
<feature type="domain" description="S-Me-THD N-terminal" evidence="1">
    <location>
        <begin position="7"/>
        <end position="172"/>
    </location>
</feature>
<name>F6B868_DESCC</name>
<accession>F6B868</accession>
<dbReference type="InterPro" id="IPR024071">
    <property type="entry name" value="S-Me-THD_C_sf"/>
</dbReference>
<dbReference type="STRING" id="868595.Desca_0624"/>
<sequence length="369" mass="40204">MKKLTKQDLYDILYGCTILGTGGGGALAEGLAMVDDALAKGKEFNLVSLDEVPDDAYIATPYMCGAISPLTEEEERKYAAWSPIDEEPCLRAFRAMEKYMGKEFYGVVSTELGGGNTAKAFYVGALAGKYIIDADPAGRSVPELQHSTYYINGLPIAPIAVANQFGDVAILTEVVDDVRAEALVRAMAVASKNHIGVVDHPAQAKDLKKAVIPGAISYALKLGQAFREAKEQGKDLAEALCQAGNGVVLFRGTVRDFGWDTIDGFTVGETLLEGTGDYVGSTYKVWYKNEHIIAWRNGEIDVTVPDLICMVCDDTKEPITNPNYQVGMRVSVFALPAPAEWRTEKGLECFGPKHFGYNIDYVPIEKKFR</sequence>
<dbReference type="Gene3D" id="3.40.1610.10">
    <property type="entry name" value="CV3147-like domain"/>
    <property type="match status" value="1"/>
</dbReference>
<dbReference type="HOGENOM" id="CLU_038930_1_0_9"/>
<keyword evidence="4" id="KW-1185">Reference proteome</keyword>
<dbReference type="eggNOG" id="COG3535">
    <property type="taxonomic scope" value="Bacteria"/>
</dbReference>